<keyword evidence="3" id="KW-1185">Reference proteome</keyword>
<name>A0A2A9G1Z0_9PSEU</name>
<dbReference type="PROSITE" id="PS51257">
    <property type="entry name" value="PROKAR_LIPOPROTEIN"/>
    <property type="match status" value="1"/>
</dbReference>
<evidence type="ECO:0000313" key="2">
    <source>
        <dbReference type="EMBL" id="PFG56810.1"/>
    </source>
</evidence>
<organism evidence="2 3">
    <name type="scientific">Amycolatopsis sulphurea</name>
    <dbReference type="NCBI Taxonomy" id="76022"/>
    <lineage>
        <taxon>Bacteria</taxon>
        <taxon>Bacillati</taxon>
        <taxon>Actinomycetota</taxon>
        <taxon>Actinomycetes</taxon>
        <taxon>Pseudonocardiales</taxon>
        <taxon>Pseudonocardiaceae</taxon>
        <taxon>Amycolatopsis</taxon>
    </lineage>
</organism>
<feature type="chain" id="PRO_5038982018" evidence="1">
    <location>
        <begin position="24"/>
        <end position="167"/>
    </location>
</feature>
<comment type="caution">
    <text evidence="2">The sequence shown here is derived from an EMBL/GenBank/DDBJ whole genome shotgun (WGS) entry which is preliminary data.</text>
</comment>
<protein>
    <submittedName>
        <fullName evidence="2">Putative secreted protein with PEP-CTERM sorting signal</fullName>
    </submittedName>
</protein>
<evidence type="ECO:0000256" key="1">
    <source>
        <dbReference type="SAM" id="SignalP"/>
    </source>
</evidence>
<feature type="signal peptide" evidence="1">
    <location>
        <begin position="1"/>
        <end position="23"/>
    </location>
</feature>
<reference evidence="2 3" key="1">
    <citation type="submission" date="2017-10" db="EMBL/GenBank/DDBJ databases">
        <title>Sequencing the genomes of 1000 actinobacteria strains.</title>
        <authorList>
            <person name="Klenk H.-P."/>
        </authorList>
    </citation>
    <scope>NUCLEOTIDE SEQUENCE [LARGE SCALE GENOMIC DNA]</scope>
    <source>
        <strain evidence="2 3">DSM 46092</strain>
    </source>
</reference>
<accession>A0A2A9G1Z0</accession>
<evidence type="ECO:0000313" key="3">
    <source>
        <dbReference type="Proteomes" id="UP000243542"/>
    </source>
</evidence>
<dbReference type="EMBL" id="PDJK01000001">
    <property type="protein sequence ID" value="PFG56810.1"/>
    <property type="molecule type" value="Genomic_DNA"/>
</dbReference>
<proteinExistence type="predicted"/>
<dbReference type="AlphaFoldDB" id="A0A2A9G1Z0"/>
<dbReference type="RefSeq" id="WP_245914166.1">
    <property type="nucleotide sequence ID" value="NZ_JBIAKZ010000034.1"/>
</dbReference>
<dbReference type="Proteomes" id="UP000243542">
    <property type="component" value="Unassembled WGS sequence"/>
</dbReference>
<sequence>MTRRTVCVLAAVALLATGCGVRPSGVIPGNGAPSGPAYPPGRSGTAAPGAGQDVVLYFVRGGSVTPVSRSGPPPEPAGLIGMLAAGPDGRSGEGGFTTEVPKTALPATVTTAGVSVQANLHSDVTTLSATAVDQIVCTLLSDDSLAELATVVLSGGGRTLPAARCHP</sequence>
<gene>
    <name evidence="2" type="ORF">ATK36_0339</name>
</gene>
<keyword evidence="1" id="KW-0732">Signal</keyword>